<dbReference type="PANTHER" id="PTHR17224:SF1">
    <property type="entry name" value="PEPTIDYL-TRNA HYDROLASE"/>
    <property type="match status" value="1"/>
</dbReference>
<dbReference type="InterPro" id="IPR001328">
    <property type="entry name" value="Pept_tRNA_hydro"/>
</dbReference>
<keyword evidence="3 7" id="KW-0378">Hydrolase</keyword>
<dbReference type="PANTHER" id="PTHR17224">
    <property type="entry name" value="PEPTIDYL-TRNA HYDROLASE"/>
    <property type="match status" value="1"/>
</dbReference>
<keyword evidence="8" id="KW-1185">Reference proteome</keyword>
<dbReference type="Proteomes" id="UP000799423">
    <property type="component" value="Unassembled WGS sequence"/>
</dbReference>
<gene>
    <name evidence="7" type="ORF">T440DRAFT_471140</name>
</gene>
<dbReference type="NCBIfam" id="TIGR00447">
    <property type="entry name" value="pth"/>
    <property type="match status" value="1"/>
</dbReference>
<evidence type="ECO:0000256" key="2">
    <source>
        <dbReference type="ARBA" id="ARBA00022555"/>
    </source>
</evidence>
<evidence type="ECO:0000256" key="1">
    <source>
        <dbReference type="ARBA" id="ARBA00013260"/>
    </source>
</evidence>
<name>A0A6A7AVA7_9PLEO</name>
<dbReference type="Gene3D" id="3.40.50.1470">
    <property type="entry name" value="Peptidyl-tRNA hydrolase"/>
    <property type="match status" value="1"/>
</dbReference>
<reference evidence="7" key="1">
    <citation type="submission" date="2020-01" db="EMBL/GenBank/DDBJ databases">
        <authorList>
            <consortium name="DOE Joint Genome Institute"/>
            <person name="Haridas S."/>
            <person name="Albert R."/>
            <person name="Binder M."/>
            <person name="Bloem J."/>
            <person name="Labutti K."/>
            <person name="Salamov A."/>
            <person name="Andreopoulos B."/>
            <person name="Baker S.E."/>
            <person name="Barry K."/>
            <person name="Bills G."/>
            <person name="Bluhm B.H."/>
            <person name="Cannon C."/>
            <person name="Castanera R."/>
            <person name="Culley D.E."/>
            <person name="Daum C."/>
            <person name="Ezra D."/>
            <person name="Gonzalez J.B."/>
            <person name="Henrissat B."/>
            <person name="Kuo A."/>
            <person name="Liang C."/>
            <person name="Lipzen A."/>
            <person name="Lutzoni F."/>
            <person name="Magnuson J."/>
            <person name="Mondo S."/>
            <person name="Nolan M."/>
            <person name="Ohm R."/>
            <person name="Pangilinan J."/>
            <person name="Park H.-J."/>
            <person name="Ramirez L."/>
            <person name="Alfaro M."/>
            <person name="Sun H."/>
            <person name="Tritt A."/>
            <person name="Yoshinaga Y."/>
            <person name="Zwiers L.-H."/>
            <person name="Turgeon B.G."/>
            <person name="Goodwin S.B."/>
            <person name="Spatafora J.W."/>
            <person name="Crous P.W."/>
            <person name="Grigoriev I.V."/>
        </authorList>
    </citation>
    <scope>NUCLEOTIDE SEQUENCE</scope>
    <source>
        <strain evidence="7">IPT5</strain>
    </source>
</reference>
<dbReference type="OrthoDB" id="1711136at2759"/>
<comment type="similarity">
    <text evidence="5">Belongs to the PTH family.</text>
</comment>
<dbReference type="InterPro" id="IPR036416">
    <property type="entry name" value="Pept_tRNA_hydro_sf"/>
</dbReference>
<protein>
    <recommendedName>
        <fullName evidence="1">peptidyl-tRNA hydrolase</fullName>
        <ecNumber evidence="1">3.1.1.29</ecNumber>
    </recommendedName>
</protein>
<accession>A0A6A7AVA7</accession>
<proteinExistence type="inferred from homology"/>
<keyword evidence="2" id="KW-0820">tRNA-binding</keyword>
<dbReference type="PROSITE" id="PS01196">
    <property type="entry name" value="PEPT_TRNA_HYDROL_2"/>
    <property type="match status" value="1"/>
</dbReference>
<evidence type="ECO:0000256" key="6">
    <source>
        <dbReference type="SAM" id="MobiDB-lite"/>
    </source>
</evidence>
<dbReference type="SUPFAM" id="SSF53178">
    <property type="entry name" value="Peptidyl-tRNA hydrolase-like"/>
    <property type="match status" value="1"/>
</dbReference>
<dbReference type="AlphaFoldDB" id="A0A6A7AVA7"/>
<feature type="region of interest" description="Disordered" evidence="6">
    <location>
        <begin position="1"/>
        <end position="122"/>
    </location>
</feature>
<keyword evidence="4" id="KW-0694">RNA-binding</keyword>
<evidence type="ECO:0000313" key="8">
    <source>
        <dbReference type="Proteomes" id="UP000799423"/>
    </source>
</evidence>
<feature type="compositionally biased region" description="Polar residues" evidence="6">
    <location>
        <begin position="69"/>
        <end position="80"/>
    </location>
</feature>
<dbReference type="EMBL" id="MU006327">
    <property type="protein sequence ID" value="KAF2847231.1"/>
    <property type="molecule type" value="Genomic_DNA"/>
</dbReference>
<dbReference type="Pfam" id="PF01195">
    <property type="entry name" value="Pept_tRNA_hydro"/>
    <property type="match status" value="1"/>
</dbReference>
<dbReference type="GO" id="GO:0004045">
    <property type="term" value="F:peptidyl-tRNA hydrolase activity"/>
    <property type="evidence" value="ECO:0007669"/>
    <property type="project" value="UniProtKB-EC"/>
</dbReference>
<dbReference type="GO" id="GO:0000049">
    <property type="term" value="F:tRNA binding"/>
    <property type="evidence" value="ECO:0007669"/>
    <property type="project" value="UniProtKB-KW"/>
</dbReference>
<evidence type="ECO:0000256" key="4">
    <source>
        <dbReference type="ARBA" id="ARBA00022884"/>
    </source>
</evidence>
<organism evidence="7 8">
    <name type="scientific">Plenodomus tracheiphilus IPT5</name>
    <dbReference type="NCBI Taxonomy" id="1408161"/>
    <lineage>
        <taxon>Eukaryota</taxon>
        <taxon>Fungi</taxon>
        <taxon>Dikarya</taxon>
        <taxon>Ascomycota</taxon>
        <taxon>Pezizomycotina</taxon>
        <taxon>Dothideomycetes</taxon>
        <taxon>Pleosporomycetidae</taxon>
        <taxon>Pleosporales</taxon>
        <taxon>Pleosporineae</taxon>
        <taxon>Leptosphaeriaceae</taxon>
        <taxon>Plenodomus</taxon>
    </lineage>
</organism>
<evidence type="ECO:0000256" key="5">
    <source>
        <dbReference type="ARBA" id="ARBA00038063"/>
    </source>
</evidence>
<dbReference type="EC" id="3.1.1.29" evidence="1"/>
<evidence type="ECO:0000313" key="7">
    <source>
        <dbReference type="EMBL" id="KAF2847231.1"/>
    </source>
</evidence>
<evidence type="ECO:0000256" key="3">
    <source>
        <dbReference type="ARBA" id="ARBA00022801"/>
    </source>
</evidence>
<sequence length="334" mass="36416">MADANTRAHVASPTAKSLIPAADPQTSNSQTSPPQPPPNATVSYPVFNLPTPPQSRKEKRTRRKESQKYDSAQPTPNTTDNESSPSRTPPNNPPKIKKQPKPTNPSASPHLPPQMKPSPTHLSKSYPLLIASIGNPGPLYSNTLHSAGHILTSYLSSQKNYRPFTKSLSGLVSYPDTTHYSWGFIKGYTKVRDGARPPPEDEDWTFWQSTSLMNVSGVSVKRAYGEWRRIKGVTPEEGRLVVVHDELEAELGKVTVREGASSAKGHNGVKSCQQHLGGVKWWRVGVGIGRPESRDKDVVSRYVLGKMSGGQRKALEGSAVKVFEALEGIAAGKR</sequence>
<dbReference type="InterPro" id="IPR018171">
    <property type="entry name" value="Pept_tRNA_hydro_CS"/>
</dbReference>